<dbReference type="InterPro" id="IPR023213">
    <property type="entry name" value="CAT-like_dom_sf"/>
</dbReference>
<dbReference type="PANTHER" id="PTHR31650:SF1">
    <property type="entry name" value="WAX ESTER SYNTHASE_DIACYLGLYCEROL ACYLTRANSFERASE 4-RELATED"/>
    <property type="match status" value="1"/>
</dbReference>
<accession>A0A2S4HJK6</accession>
<feature type="domain" description="O-acyltransferase WSD1-like N-terminal" evidence="11">
    <location>
        <begin position="9"/>
        <end position="278"/>
    </location>
</feature>
<evidence type="ECO:0000256" key="3">
    <source>
        <dbReference type="ARBA" id="ARBA00009587"/>
    </source>
</evidence>
<comment type="caution">
    <text evidence="13">The sequence shown here is derived from an EMBL/GenBank/DDBJ whole genome shotgun (WGS) entry which is preliminary data.</text>
</comment>
<dbReference type="SUPFAM" id="SSF52777">
    <property type="entry name" value="CoA-dependent acyltransferases"/>
    <property type="match status" value="1"/>
</dbReference>
<dbReference type="Gene3D" id="3.30.559.10">
    <property type="entry name" value="Chloramphenicol acetyltransferase-like domain"/>
    <property type="match status" value="1"/>
</dbReference>
<keyword evidence="9" id="KW-0012">Acyltransferase</keyword>
<evidence type="ECO:0000256" key="10">
    <source>
        <dbReference type="ARBA" id="ARBA00048109"/>
    </source>
</evidence>
<dbReference type="InterPro" id="IPR014292">
    <property type="entry name" value="Acyl_transf_WS/DGAT"/>
</dbReference>
<dbReference type="EC" id="2.3.1.20" evidence="4"/>
<dbReference type="EMBL" id="PQGG01000010">
    <property type="protein sequence ID" value="POP53891.1"/>
    <property type="molecule type" value="Genomic_DNA"/>
</dbReference>
<evidence type="ECO:0000256" key="5">
    <source>
        <dbReference type="ARBA" id="ARBA00022516"/>
    </source>
</evidence>
<dbReference type="GO" id="GO:0051701">
    <property type="term" value="P:biological process involved in interaction with host"/>
    <property type="evidence" value="ECO:0007669"/>
    <property type="project" value="TreeGrafter"/>
</dbReference>
<organism evidence="13 14">
    <name type="scientific">Zhongshania marina</name>
    <dbReference type="NCBI Taxonomy" id="2304603"/>
    <lineage>
        <taxon>Bacteria</taxon>
        <taxon>Pseudomonadati</taxon>
        <taxon>Pseudomonadota</taxon>
        <taxon>Gammaproteobacteria</taxon>
        <taxon>Cellvibrionales</taxon>
        <taxon>Spongiibacteraceae</taxon>
        <taxon>Zhongshania</taxon>
    </lineage>
</organism>
<dbReference type="InterPro" id="IPR004255">
    <property type="entry name" value="O-acyltransferase_WSD1_N"/>
</dbReference>
<dbReference type="AlphaFoldDB" id="A0A2S4HJK6"/>
<keyword evidence="5" id="KW-0444">Lipid biosynthesis</keyword>
<gene>
    <name evidence="13" type="ORF">C0068_04695</name>
</gene>
<dbReference type="PANTHER" id="PTHR31650">
    <property type="entry name" value="O-ACYLTRANSFERASE (WSD1-LIKE) FAMILY PROTEIN"/>
    <property type="match status" value="1"/>
</dbReference>
<dbReference type="Proteomes" id="UP000237222">
    <property type="component" value="Unassembled WGS sequence"/>
</dbReference>
<evidence type="ECO:0000256" key="9">
    <source>
        <dbReference type="ARBA" id="ARBA00023315"/>
    </source>
</evidence>
<evidence type="ECO:0000256" key="1">
    <source>
        <dbReference type="ARBA" id="ARBA00004771"/>
    </source>
</evidence>
<comment type="similarity">
    <text evidence="3">Belongs to the long-chain O-acyltransferase family.</text>
</comment>
<dbReference type="GO" id="GO:0004144">
    <property type="term" value="F:diacylglycerol O-acyltransferase activity"/>
    <property type="evidence" value="ECO:0007669"/>
    <property type="project" value="UniProtKB-EC"/>
</dbReference>
<dbReference type="GO" id="GO:0001666">
    <property type="term" value="P:response to hypoxia"/>
    <property type="evidence" value="ECO:0007669"/>
    <property type="project" value="TreeGrafter"/>
</dbReference>
<dbReference type="GO" id="GO:0005886">
    <property type="term" value="C:plasma membrane"/>
    <property type="evidence" value="ECO:0007669"/>
    <property type="project" value="TreeGrafter"/>
</dbReference>
<protein>
    <recommendedName>
        <fullName evidence="4">diacylglycerol O-acyltransferase</fullName>
        <ecNumber evidence="4">2.3.1.20</ecNumber>
    </recommendedName>
</protein>
<evidence type="ECO:0000256" key="6">
    <source>
        <dbReference type="ARBA" id="ARBA00022679"/>
    </source>
</evidence>
<keyword evidence="6" id="KW-0808">Transferase</keyword>
<proteinExistence type="inferred from homology"/>
<reference evidence="13" key="1">
    <citation type="submission" date="2018-01" db="EMBL/GenBank/DDBJ databases">
        <authorList>
            <person name="Yu X.-D."/>
        </authorList>
    </citation>
    <scope>NUCLEOTIDE SEQUENCE</scope>
    <source>
        <strain evidence="13">ZX-21</strain>
    </source>
</reference>
<keyword evidence="7" id="KW-0319">Glycerol metabolism</keyword>
<comment type="pathway">
    <text evidence="1">Glycerolipid metabolism; triacylglycerol biosynthesis.</text>
</comment>
<dbReference type="NCBIfam" id="TIGR02946">
    <property type="entry name" value="acyl_WS_DGAT"/>
    <property type="match status" value="1"/>
</dbReference>
<dbReference type="Pfam" id="PF03007">
    <property type="entry name" value="WS_DGAT_cat"/>
    <property type="match status" value="1"/>
</dbReference>
<dbReference type="GO" id="GO:0071731">
    <property type="term" value="P:response to nitric oxide"/>
    <property type="evidence" value="ECO:0007669"/>
    <property type="project" value="TreeGrafter"/>
</dbReference>
<evidence type="ECO:0000259" key="11">
    <source>
        <dbReference type="Pfam" id="PF03007"/>
    </source>
</evidence>
<feature type="domain" description="O-acyltransferase WSD1 C-terminal" evidence="12">
    <location>
        <begin position="319"/>
        <end position="470"/>
    </location>
</feature>
<keyword evidence="8" id="KW-0443">Lipid metabolism</keyword>
<comment type="pathway">
    <text evidence="2">Lipid metabolism.</text>
</comment>
<comment type="catalytic activity">
    <reaction evidence="10">
        <text>an acyl-CoA + a 1,2-diacyl-sn-glycerol = a triacyl-sn-glycerol + CoA</text>
        <dbReference type="Rhea" id="RHEA:10868"/>
        <dbReference type="ChEBI" id="CHEBI:17815"/>
        <dbReference type="ChEBI" id="CHEBI:57287"/>
        <dbReference type="ChEBI" id="CHEBI:58342"/>
        <dbReference type="ChEBI" id="CHEBI:64615"/>
        <dbReference type="EC" id="2.3.1.20"/>
    </reaction>
</comment>
<dbReference type="UniPathway" id="UPA00282"/>
<dbReference type="InterPro" id="IPR045034">
    <property type="entry name" value="O-acyltransferase_WSD1-like"/>
</dbReference>
<dbReference type="InterPro" id="IPR009721">
    <property type="entry name" value="O-acyltransferase_WSD1_C"/>
</dbReference>
<evidence type="ECO:0000256" key="4">
    <source>
        <dbReference type="ARBA" id="ARBA00013244"/>
    </source>
</evidence>
<evidence type="ECO:0000256" key="2">
    <source>
        <dbReference type="ARBA" id="ARBA00005189"/>
    </source>
</evidence>
<dbReference type="Pfam" id="PF06974">
    <property type="entry name" value="WS_DGAT_C"/>
    <property type="match status" value="1"/>
</dbReference>
<evidence type="ECO:0000256" key="7">
    <source>
        <dbReference type="ARBA" id="ARBA00022798"/>
    </source>
</evidence>
<evidence type="ECO:0000256" key="8">
    <source>
        <dbReference type="ARBA" id="ARBA00023098"/>
    </source>
</evidence>
<sequence length="488" mass="54766">MDHITMQQLDGLDALFALNERQHAPMHIAALLIYKPSQIKHKTFLQQEIRQSIKQRLPTSAIFRRRLFPVAYGIDHPYWIEDQNFDLDQHVFSHSIKSHNGDLQSLLTRLHAQPMDMSRPLWEVHIIHGLGNLKCYEKGSFGLYMKVHHAAMDGVSGTDILAALHNLEPIAFSPDYTPPKADDWQADTPPSQWAMTRQACLNNLRKPLNLAWQTRKLIPSWKRATQQDDGSHRPAISWQKSPFNSRIDAQRDILLLRFDFSRLRQIRRHYPKTTVNHVILSIVGGALRRYLIALNSLPDNSLASMVPVNVRDRQSGSAGNAISMMISNLRTDIECPLQRLLAVRDASNSAKQLSSSIGRNAVTSLVRTMPSGLESLAVRALSALSYWPGGVPLPACTIVSNVPGPPVPLYFNDAKLVDMLGLGLLIDNLGLFHVAMSYNGVMTLSVLSSPSALKEPELYRRCLEESYAALDEAISREETKDRPSSKRA</sequence>
<name>A0A2S4HJK6_9GAMM</name>
<evidence type="ECO:0000259" key="12">
    <source>
        <dbReference type="Pfam" id="PF06974"/>
    </source>
</evidence>
<evidence type="ECO:0000313" key="14">
    <source>
        <dbReference type="Proteomes" id="UP000237222"/>
    </source>
</evidence>
<dbReference type="GO" id="GO:0006071">
    <property type="term" value="P:glycerol metabolic process"/>
    <property type="evidence" value="ECO:0007669"/>
    <property type="project" value="UniProtKB-KW"/>
</dbReference>
<evidence type="ECO:0000313" key="13">
    <source>
        <dbReference type="EMBL" id="POP53891.1"/>
    </source>
</evidence>
<dbReference type="GO" id="GO:0019432">
    <property type="term" value="P:triglyceride biosynthetic process"/>
    <property type="evidence" value="ECO:0007669"/>
    <property type="project" value="UniProtKB-UniPathway"/>
</dbReference>